<keyword evidence="5" id="KW-1185">Reference proteome</keyword>
<evidence type="ECO:0000259" key="3">
    <source>
        <dbReference type="PROSITE" id="PS50994"/>
    </source>
</evidence>
<proteinExistence type="predicted"/>
<dbReference type="Pfam" id="PF22936">
    <property type="entry name" value="Pol_BBD"/>
    <property type="match status" value="1"/>
</dbReference>
<dbReference type="PANTHER" id="PTHR21450:SF9">
    <property type="entry name" value="BZIP DOMAIN CLASS TRANSCRIPTION FACTOR (DUF630 AND DUF632)-RELATED"/>
    <property type="match status" value="1"/>
</dbReference>
<dbReference type="Pfam" id="PF25597">
    <property type="entry name" value="SH3_retrovirus"/>
    <property type="match status" value="1"/>
</dbReference>
<dbReference type="InterPro" id="IPR036397">
    <property type="entry name" value="RNaseH_sf"/>
</dbReference>
<dbReference type="Pfam" id="PF14244">
    <property type="entry name" value="Retrotran_gag_3"/>
    <property type="match status" value="1"/>
</dbReference>
<evidence type="ECO:0000256" key="2">
    <source>
        <dbReference type="SAM" id="MobiDB-lite"/>
    </source>
</evidence>
<protein>
    <recommendedName>
        <fullName evidence="3">Integrase catalytic domain-containing protein</fullName>
    </recommendedName>
</protein>
<dbReference type="GO" id="GO:0004190">
    <property type="term" value="F:aspartic-type endopeptidase activity"/>
    <property type="evidence" value="ECO:0007669"/>
    <property type="project" value="UniProtKB-KW"/>
</dbReference>
<dbReference type="Gene3D" id="3.30.420.10">
    <property type="entry name" value="Ribonuclease H-like superfamily/Ribonuclease H"/>
    <property type="match status" value="1"/>
</dbReference>
<dbReference type="SUPFAM" id="SSF53098">
    <property type="entry name" value="Ribonuclease H-like"/>
    <property type="match status" value="1"/>
</dbReference>
<dbReference type="InterPro" id="IPR043502">
    <property type="entry name" value="DNA/RNA_pol_sf"/>
</dbReference>
<dbReference type="InterPro" id="IPR012337">
    <property type="entry name" value="RNaseH-like_sf"/>
</dbReference>
<dbReference type="InterPro" id="IPR006867">
    <property type="entry name" value="DUF632"/>
</dbReference>
<comment type="caution">
    <text evidence="4">The sequence shown here is derived from an EMBL/GenBank/DDBJ whole genome shotgun (WGS) entry which is preliminary data.</text>
</comment>
<dbReference type="CDD" id="cd09272">
    <property type="entry name" value="RNase_HI_RT_Ty1"/>
    <property type="match status" value="1"/>
</dbReference>
<dbReference type="InterPro" id="IPR001584">
    <property type="entry name" value="Integrase_cat-core"/>
</dbReference>
<dbReference type="EMBL" id="BPVZ01000037">
    <property type="protein sequence ID" value="GKV12748.1"/>
    <property type="molecule type" value="Genomic_DNA"/>
</dbReference>
<accession>A0AAV5JJR0</accession>
<dbReference type="Pfam" id="PF04783">
    <property type="entry name" value="DUF630"/>
    <property type="match status" value="1"/>
</dbReference>
<feature type="region of interest" description="Disordered" evidence="2">
    <location>
        <begin position="1261"/>
        <end position="1291"/>
    </location>
</feature>
<keyword evidence="1" id="KW-0645">Protease</keyword>
<dbReference type="InterPro" id="IPR013103">
    <property type="entry name" value="RVT_2"/>
</dbReference>
<feature type="compositionally biased region" description="Low complexity" evidence="2">
    <location>
        <begin position="161"/>
        <end position="170"/>
    </location>
</feature>
<name>A0AAV5JJR0_9ROSI</name>
<feature type="compositionally biased region" description="Polar residues" evidence="2">
    <location>
        <begin position="1261"/>
        <end position="1274"/>
    </location>
</feature>
<feature type="compositionally biased region" description="Pro residues" evidence="2">
    <location>
        <begin position="84"/>
        <end position="101"/>
    </location>
</feature>
<feature type="domain" description="Integrase catalytic" evidence="3">
    <location>
        <begin position="1006"/>
        <end position="1168"/>
    </location>
</feature>
<keyword evidence="1" id="KW-0064">Aspartyl protease</keyword>
<dbReference type="InterPro" id="IPR054722">
    <property type="entry name" value="PolX-like_BBD"/>
</dbReference>
<feature type="compositionally biased region" description="Low complexity" evidence="2">
    <location>
        <begin position="74"/>
        <end position="83"/>
    </location>
</feature>
<feature type="region of interest" description="Disordered" evidence="2">
    <location>
        <begin position="74"/>
        <end position="106"/>
    </location>
</feature>
<dbReference type="GO" id="GO:0015074">
    <property type="term" value="P:DNA integration"/>
    <property type="evidence" value="ECO:0007669"/>
    <property type="project" value="InterPro"/>
</dbReference>
<evidence type="ECO:0000313" key="4">
    <source>
        <dbReference type="EMBL" id="GKV12748.1"/>
    </source>
</evidence>
<dbReference type="PANTHER" id="PTHR21450">
    <property type="entry name" value="PROTEIN ALTERED PHOSPHATE STARVATION RESPONSE 1"/>
    <property type="match status" value="1"/>
</dbReference>
<dbReference type="PROSITE" id="PS50994">
    <property type="entry name" value="INTEGRASE"/>
    <property type="match status" value="1"/>
</dbReference>
<evidence type="ECO:0000256" key="1">
    <source>
        <dbReference type="ARBA" id="ARBA00022750"/>
    </source>
</evidence>
<dbReference type="Pfam" id="PF00665">
    <property type="entry name" value="rve"/>
    <property type="match status" value="1"/>
</dbReference>
<gene>
    <name evidence="4" type="ORF">SLEP1_g23862</name>
</gene>
<sequence length="1685" mass="188867">MGCTVSQLYYEDTVRRCKERRRLMKEAVHALHLWAAAHADYCCSLRLTGSALSSFAAGEPLSVSDQTLAVLLHSPNSHPSHVHPVPPSPSLSLHSPPPSPDLAPALSSQEDLKEIGDGINENFDKVPAAAAAGDRVEMVEIGSSSFAAAELHPLSDQSPVVLLHSPNSHPSHVHHVPPAPSPSLHQSPPPPHSAPASSHTSLKEIVDGIKENFDKAAAAGDQVSEMLGIGRAQLDRSFRQLKKTVYHSSGVLSKLSSRWTSKPPLAVKYGLDTAAVDETRGSKSLCSTLEGAKIEHDKKLSALQSQEYKGRNETKLDKTKASIERLHSLIIVNSRAVSTTSTSIIDLRDSDLVPQLVELCNGFMYMWRSMRQYHEVQNHIVQQVAGPVNISVNGDSTSELRRRATHDLESAVSAWHSSFCRLIKFQRDFIRSLHGWFELTLIPVSNDNVDGNGQPSTVLDFINQWKLALDRVPDTVASEAIKSFIKAVHDISVKQTKEHRIKKRTETLSKEFEKKASALQSMERKFYHPYPMVGTSVPATGPDNGQVLDAQDPVADKKSELAACQRRMEGEKLRLSKAVEQAFAASIINEMAETPNTEAKSTGGAMTAEARTRIHLDSPYYLHPSDDPGRILVTTPLNGENYHTWRKAMQNALYAKNKMGFVDGTLKPDAKSLEMLAWTKCNSMVDDLKERFSQGNATRVHELKLELANLTQQTRSMAAYYTKMKPIWDELQAYDPIPTCSCGCTCDAAKDFTKSKEVEKVHQFLRGLNDNFSTMRSQILNMEPLPSLNKVYAMATKEERQQAVASTRSLVIEAIALAAKSHSNMRTNASGKPRCDHCKKVGHIKDKCFEIIGYPTSWKLGSIKSKGKNEQQRNQARDRNLVFAGNASQESQNEGSSDQSPIVGLTKKQYEQLLSLLNDSGASNHMTPHITNFIEKSPYCSPVKILNGSSLDVSHIGKVELPNDVTLENVLYDLTSRKLIGMGKLYNGIYYCDFGHKTAASQRKQEDEASLELWHRRFAMPSNSGAYYFLTIMDDFSRCTWIYLLKNKSEASFYLINFCRMVKTQFGSQVQKIRSDNGKEFTDGPMKDFSQQQGILHQTSCVNTPQQNGVVERKHHHLLEVARALHFQANLPLKFWGDCILTAAYLINLTPTLVLSGLTPFEKLFKKTPNYHYIKTFGCLCFAHNNSKAWNKFGSRASKCVFIGYPFGKRGYKVYDLETHEIFISRDVIFYEEIFPYRLEDVATTTIPPLLPNVAEPNINNHDQPVNPTNQDISTNHDIEQPPSPHRERHPPKHFNDYVCDWPQSMDPKQAPLHSANSAAITSVDEPSSFSQAVKDEKWREAMQKEITALEQNGTWTIETLPPGKRAIDSKWVYKIKYKADGTIERYKARLVAKGFTQIEGLDYHETFAPVAKLVTVHVLLAIASMNRWELHQLDVNNAFLQGDLNEEVYMKIPQGFNCKDRGKVCRLRKSLYGLKQASCNWFAKFTKSLKDAGFVQLYVDYSLFTFTNNQKFIAVLIYVDDIIITGNDPGGILTLKVYLHTKFSIKDLGPLKFFLGIEVTQTPNGIVLSQRKYALDLLTAADWAGCPMTRRSTTGYFICLGNSPISWKSKKQMTVSRSSAEVEYRAMATTVSELIWLKSLLRDLQVPHPQPMTLHCDNQAALHIASNPVFHERIKHIEIDCHFV</sequence>
<keyword evidence="1" id="KW-0378">Hydrolase</keyword>
<dbReference type="Pfam" id="PF04782">
    <property type="entry name" value="DUF632"/>
    <property type="match status" value="1"/>
</dbReference>
<dbReference type="GO" id="GO:0003676">
    <property type="term" value="F:nucleic acid binding"/>
    <property type="evidence" value="ECO:0007669"/>
    <property type="project" value="InterPro"/>
</dbReference>
<dbReference type="InterPro" id="IPR006868">
    <property type="entry name" value="DUF630"/>
</dbReference>
<feature type="region of interest" description="Disordered" evidence="2">
    <location>
        <begin position="160"/>
        <end position="201"/>
    </location>
</feature>
<feature type="compositionally biased region" description="Pro residues" evidence="2">
    <location>
        <begin position="177"/>
        <end position="193"/>
    </location>
</feature>
<reference evidence="4 5" key="1">
    <citation type="journal article" date="2021" name="Commun. Biol.">
        <title>The genome of Shorea leprosula (Dipterocarpaceae) highlights the ecological relevance of drought in aseasonal tropical rainforests.</title>
        <authorList>
            <person name="Ng K.K.S."/>
            <person name="Kobayashi M.J."/>
            <person name="Fawcett J.A."/>
            <person name="Hatakeyama M."/>
            <person name="Paape T."/>
            <person name="Ng C.H."/>
            <person name="Ang C.C."/>
            <person name="Tnah L.H."/>
            <person name="Lee C.T."/>
            <person name="Nishiyama T."/>
            <person name="Sese J."/>
            <person name="O'Brien M.J."/>
            <person name="Copetti D."/>
            <person name="Mohd Noor M.I."/>
            <person name="Ong R.C."/>
            <person name="Putra M."/>
            <person name="Sireger I.Z."/>
            <person name="Indrioko S."/>
            <person name="Kosugi Y."/>
            <person name="Izuno A."/>
            <person name="Isagi Y."/>
            <person name="Lee S.L."/>
            <person name="Shimizu K.K."/>
        </authorList>
    </citation>
    <scope>NUCLEOTIDE SEQUENCE [LARGE SCALE GENOMIC DNA]</scope>
    <source>
        <strain evidence="4">214</strain>
    </source>
</reference>
<organism evidence="4 5">
    <name type="scientific">Rubroshorea leprosula</name>
    <dbReference type="NCBI Taxonomy" id="152421"/>
    <lineage>
        <taxon>Eukaryota</taxon>
        <taxon>Viridiplantae</taxon>
        <taxon>Streptophyta</taxon>
        <taxon>Embryophyta</taxon>
        <taxon>Tracheophyta</taxon>
        <taxon>Spermatophyta</taxon>
        <taxon>Magnoliopsida</taxon>
        <taxon>eudicotyledons</taxon>
        <taxon>Gunneridae</taxon>
        <taxon>Pentapetalae</taxon>
        <taxon>rosids</taxon>
        <taxon>malvids</taxon>
        <taxon>Malvales</taxon>
        <taxon>Dipterocarpaceae</taxon>
        <taxon>Rubroshorea</taxon>
    </lineage>
</organism>
<dbReference type="SUPFAM" id="SSF56672">
    <property type="entry name" value="DNA/RNA polymerases"/>
    <property type="match status" value="1"/>
</dbReference>
<dbReference type="InterPro" id="IPR029472">
    <property type="entry name" value="Copia-like_N"/>
</dbReference>
<evidence type="ECO:0000313" key="5">
    <source>
        <dbReference type="Proteomes" id="UP001054252"/>
    </source>
</evidence>
<dbReference type="Pfam" id="PF07727">
    <property type="entry name" value="RVT_2"/>
    <property type="match status" value="1"/>
</dbReference>
<dbReference type="InterPro" id="IPR057670">
    <property type="entry name" value="SH3_retrovirus"/>
</dbReference>
<dbReference type="Proteomes" id="UP001054252">
    <property type="component" value="Unassembled WGS sequence"/>
</dbReference>